<dbReference type="GO" id="GO:0051119">
    <property type="term" value="F:sugar transmembrane transporter activity"/>
    <property type="evidence" value="ECO:0007669"/>
    <property type="project" value="InterPro"/>
</dbReference>
<dbReference type="PANTHER" id="PTHR48021:SF47">
    <property type="entry name" value="GH17672P"/>
    <property type="match status" value="1"/>
</dbReference>
<feature type="transmembrane region" description="Helical" evidence="9">
    <location>
        <begin position="30"/>
        <end position="51"/>
    </location>
</feature>
<feature type="compositionally biased region" description="Basic and acidic residues" evidence="8">
    <location>
        <begin position="9"/>
        <end position="20"/>
    </location>
</feature>
<dbReference type="Proteomes" id="UP001372834">
    <property type="component" value="Unassembled WGS sequence"/>
</dbReference>
<feature type="transmembrane region" description="Helical" evidence="9">
    <location>
        <begin position="392"/>
        <end position="417"/>
    </location>
</feature>
<evidence type="ECO:0000256" key="3">
    <source>
        <dbReference type="ARBA" id="ARBA00022692"/>
    </source>
</evidence>
<feature type="transmembrane region" description="Helical" evidence="9">
    <location>
        <begin position="183"/>
        <end position="204"/>
    </location>
</feature>
<dbReference type="InterPro" id="IPR003663">
    <property type="entry name" value="Sugar/inositol_transpt"/>
</dbReference>
<evidence type="ECO:0000259" key="10">
    <source>
        <dbReference type="PROSITE" id="PS50850"/>
    </source>
</evidence>
<dbReference type="FunFam" id="1.20.1250.20:FF:000055">
    <property type="entry name" value="Facilitated trehalose transporter Tret1-2 homolog"/>
    <property type="match status" value="1"/>
</dbReference>
<keyword evidence="4 9" id="KW-1133">Transmembrane helix</keyword>
<dbReference type="InterPro" id="IPR036259">
    <property type="entry name" value="MFS_trans_sf"/>
</dbReference>
<feature type="transmembrane region" description="Helical" evidence="9">
    <location>
        <begin position="71"/>
        <end position="89"/>
    </location>
</feature>
<dbReference type="PANTHER" id="PTHR48021">
    <property type="match status" value="1"/>
</dbReference>
<feature type="domain" description="Major facilitator superfamily (MFS) profile" evidence="10">
    <location>
        <begin position="32"/>
        <end position="483"/>
    </location>
</feature>
<keyword evidence="6" id="KW-0325">Glycoprotein</keyword>
<dbReference type="PROSITE" id="PS50850">
    <property type="entry name" value="MFS"/>
    <property type="match status" value="1"/>
</dbReference>
<feature type="transmembrane region" description="Helical" evidence="9">
    <location>
        <begin position="458"/>
        <end position="479"/>
    </location>
</feature>
<dbReference type="InterPro" id="IPR005828">
    <property type="entry name" value="MFS_sugar_transport-like"/>
</dbReference>
<evidence type="ECO:0000256" key="9">
    <source>
        <dbReference type="SAM" id="Phobius"/>
    </source>
</evidence>
<dbReference type="PROSITE" id="PS00217">
    <property type="entry name" value="SUGAR_TRANSPORT_2"/>
    <property type="match status" value="1"/>
</dbReference>
<protein>
    <recommendedName>
        <fullName evidence="10">Major facilitator superfamily (MFS) profile domain-containing protein</fullName>
    </recommendedName>
</protein>
<dbReference type="EMBL" id="JAWJWE010000004">
    <property type="protein sequence ID" value="KAK6635977.1"/>
    <property type="molecule type" value="Genomic_DNA"/>
</dbReference>
<feature type="region of interest" description="Disordered" evidence="8">
    <location>
        <begin position="1"/>
        <end position="20"/>
    </location>
</feature>
<dbReference type="Gene3D" id="1.20.1250.20">
    <property type="entry name" value="MFS general substrate transporter like domains"/>
    <property type="match status" value="1"/>
</dbReference>
<dbReference type="InterPro" id="IPR005829">
    <property type="entry name" value="Sugar_transporter_CS"/>
</dbReference>
<feature type="transmembrane region" description="Helical" evidence="9">
    <location>
        <begin position="331"/>
        <end position="351"/>
    </location>
</feature>
<keyword evidence="3 9" id="KW-0812">Transmembrane</keyword>
<keyword evidence="5 9" id="KW-0472">Membrane</keyword>
<dbReference type="AlphaFoldDB" id="A0AAN8Q3S5"/>
<feature type="transmembrane region" description="Helical" evidence="9">
    <location>
        <begin position="101"/>
        <end position="119"/>
    </location>
</feature>
<accession>A0AAN8Q3S5</accession>
<dbReference type="Pfam" id="PF00083">
    <property type="entry name" value="Sugar_tr"/>
    <property type="match status" value="1"/>
</dbReference>
<organism evidence="11 12">
    <name type="scientific">Polyplax serrata</name>
    <name type="common">Common mouse louse</name>
    <dbReference type="NCBI Taxonomy" id="468196"/>
    <lineage>
        <taxon>Eukaryota</taxon>
        <taxon>Metazoa</taxon>
        <taxon>Ecdysozoa</taxon>
        <taxon>Arthropoda</taxon>
        <taxon>Hexapoda</taxon>
        <taxon>Insecta</taxon>
        <taxon>Pterygota</taxon>
        <taxon>Neoptera</taxon>
        <taxon>Paraneoptera</taxon>
        <taxon>Psocodea</taxon>
        <taxon>Troctomorpha</taxon>
        <taxon>Phthiraptera</taxon>
        <taxon>Anoplura</taxon>
        <taxon>Polyplacidae</taxon>
        <taxon>Polyplax</taxon>
    </lineage>
</organism>
<keyword evidence="2" id="KW-1003">Cell membrane</keyword>
<evidence type="ECO:0000313" key="11">
    <source>
        <dbReference type="EMBL" id="KAK6635977.1"/>
    </source>
</evidence>
<evidence type="ECO:0000256" key="4">
    <source>
        <dbReference type="ARBA" id="ARBA00022989"/>
    </source>
</evidence>
<evidence type="ECO:0000256" key="7">
    <source>
        <dbReference type="ARBA" id="ARBA00024348"/>
    </source>
</evidence>
<feature type="transmembrane region" description="Helical" evidence="9">
    <location>
        <begin position="293"/>
        <end position="316"/>
    </location>
</feature>
<dbReference type="InterPro" id="IPR050549">
    <property type="entry name" value="MFS_Trehalose_Transporter"/>
</dbReference>
<evidence type="ECO:0000313" key="12">
    <source>
        <dbReference type="Proteomes" id="UP001372834"/>
    </source>
</evidence>
<dbReference type="SUPFAM" id="SSF103473">
    <property type="entry name" value="MFS general substrate transporter"/>
    <property type="match status" value="1"/>
</dbReference>
<feature type="transmembrane region" description="Helical" evidence="9">
    <location>
        <begin position="158"/>
        <end position="177"/>
    </location>
</feature>
<feature type="transmembrane region" description="Helical" evidence="9">
    <location>
        <begin position="429"/>
        <end position="452"/>
    </location>
</feature>
<evidence type="ECO:0000256" key="2">
    <source>
        <dbReference type="ARBA" id="ARBA00022475"/>
    </source>
</evidence>
<sequence>MESLLKSDAPAKDERNELVQEEPTRNLPQFLAATAASLILMIAGTNLGWTSPVLPKLMAENSSIPVTSDESTWIGSLVAIGAILGPFPAGVAADLIGTKRALLFTALPYVASWAVLAVAKGVPLIYAGRVLAGLANGWGMTLLPMYIGEIATAAERGALGVIGQILITSGFLYVYILGPILSYVWLNVFCSFIPMAFFIFFYFMPESPYYELKKNNYERAGKCLAKLRGKTVQGVKEELNTLRVRNPIHLRMNPFQCDNLTNNIYVRQVAVEESNRNVGSWAEVFSVRGNRRAVGIMFGLMAVQQFSGINCVLFYSENIFKKAGSSLSPDLATVVVGFVMFLASFPTPYLIEQLGRRMVLILSAIGMTIFQAIIGGFFYMETLSYQTSKIAWLPLASIIGYISLYSLGIGPVPWAMIGEMFASNIRSKGASMTASFSWLLAFFMTKSFGLIVEVMGSHWAFWLFAAFCALGVTFIYFCLPETKGKTLEEIQDMLNE</sequence>
<name>A0AAN8Q3S5_POLSC</name>
<dbReference type="InterPro" id="IPR020846">
    <property type="entry name" value="MFS_dom"/>
</dbReference>
<evidence type="ECO:0000256" key="8">
    <source>
        <dbReference type="SAM" id="MobiDB-lite"/>
    </source>
</evidence>
<evidence type="ECO:0000256" key="5">
    <source>
        <dbReference type="ARBA" id="ARBA00023136"/>
    </source>
</evidence>
<evidence type="ECO:0000256" key="1">
    <source>
        <dbReference type="ARBA" id="ARBA00004651"/>
    </source>
</evidence>
<feature type="transmembrane region" description="Helical" evidence="9">
    <location>
        <begin position="358"/>
        <end position="380"/>
    </location>
</feature>
<dbReference type="GO" id="GO:0005886">
    <property type="term" value="C:plasma membrane"/>
    <property type="evidence" value="ECO:0007669"/>
    <property type="project" value="UniProtKB-SubCell"/>
</dbReference>
<dbReference type="CDD" id="cd17358">
    <property type="entry name" value="MFS_GLUT6_8_Class3_like"/>
    <property type="match status" value="1"/>
</dbReference>
<evidence type="ECO:0000256" key="6">
    <source>
        <dbReference type="ARBA" id="ARBA00023180"/>
    </source>
</evidence>
<feature type="transmembrane region" description="Helical" evidence="9">
    <location>
        <begin position="125"/>
        <end position="146"/>
    </location>
</feature>
<reference evidence="11 12" key="1">
    <citation type="submission" date="2023-10" db="EMBL/GenBank/DDBJ databases">
        <title>Genomes of two closely related lineages of the louse Polyplax serrata with different host specificities.</title>
        <authorList>
            <person name="Martinu J."/>
            <person name="Tarabai H."/>
            <person name="Stefka J."/>
            <person name="Hypsa V."/>
        </authorList>
    </citation>
    <scope>NUCLEOTIDE SEQUENCE [LARGE SCALE GENOMIC DNA]</scope>
    <source>
        <strain evidence="11">HR10_N</strain>
    </source>
</reference>
<proteinExistence type="inferred from homology"/>
<dbReference type="PRINTS" id="PR00171">
    <property type="entry name" value="SUGRTRNSPORT"/>
</dbReference>
<gene>
    <name evidence="11" type="ORF">RUM43_009629</name>
</gene>
<comment type="subcellular location">
    <subcellularLocation>
        <location evidence="1">Cell membrane</location>
        <topology evidence="1">Multi-pass membrane protein</topology>
    </subcellularLocation>
</comment>
<comment type="caution">
    <text evidence="11">The sequence shown here is derived from an EMBL/GenBank/DDBJ whole genome shotgun (WGS) entry which is preliminary data.</text>
</comment>
<dbReference type="InterPro" id="IPR044775">
    <property type="entry name" value="MFS_ERD6/Tret1-like"/>
</dbReference>
<comment type="similarity">
    <text evidence="7">Belongs to the major facilitator superfamily. Sugar transporter (TC 2.A.1.1) family. Trehalose transporter subfamily.</text>
</comment>